<organism evidence="1 2">
    <name type="scientific">Paenibacillus sophorae</name>
    <dbReference type="NCBI Taxonomy" id="1333845"/>
    <lineage>
        <taxon>Bacteria</taxon>
        <taxon>Bacillati</taxon>
        <taxon>Bacillota</taxon>
        <taxon>Bacilli</taxon>
        <taxon>Bacillales</taxon>
        <taxon>Paenibacillaceae</taxon>
        <taxon>Paenibacillus</taxon>
    </lineage>
</organism>
<dbReference type="STRING" id="1333845.SAMN04487895_10175"/>
<protein>
    <submittedName>
        <fullName evidence="1">Uncharacterized protein</fullName>
    </submittedName>
</protein>
<evidence type="ECO:0000313" key="2">
    <source>
        <dbReference type="Proteomes" id="UP000198809"/>
    </source>
</evidence>
<dbReference type="EMBL" id="FODH01000001">
    <property type="protein sequence ID" value="SEN29558.1"/>
    <property type="molecule type" value="Genomic_DNA"/>
</dbReference>
<evidence type="ECO:0000313" key="1">
    <source>
        <dbReference type="EMBL" id="SEN29558.1"/>
    </source>
</evidence>
<dbReference type="AlphaFoldDB" id="A0A1H8FET1"/>
<gene>
    <name evidence="1" type="ORF">SAMN04487895_10175</name>
</gene>
<reference evidence="1 2" key="1">
    <citation type="submission" date="2016-10" db="EMBL/GenBank/DDBJ databases">
        <authorList>
            <person name="de Groot N.N."/>
        </authorList>
    </citation>
    <scope>NUCLEOTIDE SEQUENCE [LARGE SCALE GENOMIC DNA]</scope>
    <source>
        <strain evidence="1 2">CGMCC 1.10238</strain>
    </source>
</reference>
<accession>A0A1H8FET1</accession>
<proteinExistence type="predicted"/>
<sequence length="78" mass="8603">MRPAGYPGPAIDTHYKAAFRGMSPGTAGTKPRPILAVRRFFYLMTQTHLYAGRKVVAMKSDFFLVTLATVAPANKFII</sequence>
<name>A0A1H8FET1_9BACL</name>
<dbReference type="Proteomes" id="UP000198809">
    <property type="component" value="Unassembled WGS sequence"/>
</dbReference>